<evidence type="ECO:0000259" key="1">
    <source>
        <dbReference type="Pfam" id="PF01636"/>
    </source>
</evidence>
<dbReference type="InterPro" id="IPR041726">
    <property type="entry name" value="ACAD10_11_N"/>
</dbReference>
<dbReference type="PANTHER" id="PTHR21310">
    <property type="entry name" value="AMINOGLYCOSIDE PHOSPHOTRANSFERASE-RELATED-RELATED"/>
    <property type="match status" value="1"/>
</dbReference>
<keyword evidence="3" id="KW-1185">Reference proteome</keyword>
<dbReference type="AlphaFoldDB" id="A0A0J7XJW2"/>
<dbReference type="Pfam" id="PF01636">
    <property type="entry name" value="APH"/>
    <property type="match status" value="1"/>
</dbReference>
<dbReference type="OrthoDB" id="179763at2"/>
<evidence type="ECO:0000313" key="3">
    <source>
        <dbReference type="Proteomes" id="UP000052268"/>
    </source>
</evidence>
<proteinExistence type="predicted"/>
<dbReference type="InterPro" id="IPR051678">
    <property type="entry name" value="AGP_Transferase"/>
</dbReference>
<feature type="domain" description="Aminoglycoside phosphotransferase" evidence="1">
    <location>
        <begin position="26"/>
        <end position="251"/>
    </location>
</feature>
<dbReference type="Gene3D" id="3.30.200.20">
    <property type="entry name" value="Phosphorylase Kinase, domain 1"/>
    <property type="match status" value="1"/>
</dbReference>
<evidence type="ECO:0000313" key="2">
    <source>
        <dbReference type="EMBL" id="KMS51997.1"/>
    </source>
</evidence>
<dbReference type="SUPFAM" id="SSF56112">
    <property type="entry name" value="Protein kinase-like (PK-like)"/>
    <property type="match status" value="1"/>
</dbReference>
<comment type="caution">
    <text evidence="2">The sequence shown here is derived from an EMBL/GenBank/DDBJ whole genome shotgun (WGS) entry which is preliminary data.</text>
</comment>
<sequence>MIATRDIDALCAALRRDLADGSQITDLRPVTTGHSNETYVIEGLERVLRLPPVNTPLMTAHGIVTQARIYAELGAAADGPPVPRIFHVCDDTSVVGAPFFVMEQVAGDSVNDYRLPLWFKAVTAAARAQMCGEWIDAIGGLGRLASLRSLGLPVAPQDEARRWRKIGERVEFSGLVEQLDRLLSLPAACSGPASPVHGDCKLANMMFADGHLSAVLDWELGYNGEPLSDLGYLLYFFASATHGAALASREAGMFQRAQVIDAWERSSGRSAEGIAWYEALAVGKMTAILAEGYHNYATGQTEDERFAYFRLKRDENLTILTRIVDAMTDR</sequence>
<gene>
    <name evidence="2" type="ORF">V474_02810</name>
</gene>
<dbReference type="InterPro" id="IPR002575">
    <property type="entry name" value="Aminoglycoside_PTrfase"/>
</dbReference>
<protein>
    <recommendedName>
        <fullName evidence="1">Aminoglycoside phosphotransferase domain-containing protein</fullName>
    </recommendedName>
</protein>
<dbReference type="CDD" id="cd05154">
    <property type="entry name" value="ACAD10_11_N-like"/>
    <property type="match status" value="1"/>
</dbReference>
<dbReference type="Gene3D" id="3.90.1200.10">
    <property type="match status" value="1"/>
</dbReference>
<dbReference type="Proteomes" id="UP000052268">
    <property type="component" value="Unassembled WGS sequence"/>
</dbReference>
<dbReference type="PANTHER" id="PTHR21310:SF40">
    <property type="entry name" value="AMINOGLYCOSIDE PHOSPHOTRANSFERASE DOMAIN-CONTAINING PROTEIN-RELATED"/>
    <property type="match status" value="1"/>
</dbReference>
<dbReference type="EMBL" id="JACU01000010">
    <property type="protein sequence ID" value="KMS51997.1"/>
    <property type="molecule type" value="Genomic_DNA"/>
</dbReference>
<accession>A0A0J7XJW2</accession>
<dbReference type="RefSeq" id="WP_059153151.1">
    <property type="nucleotide sequence ID" value="NZ_KQ130457.1"/>
</dbReference>
<dbReference type="PATRIC" id="fig|1114963.3.peg.4184"/>
<name>A0A0J7XJW2_9SPHN</name>
<reference evidence="2 3" key="1">
    <citation type="journal article" date="2015" name="G3 (Bethesda)">
        <title>Insights into Ongoing Evolution of the Hexachlorocyclohexane Catabolic Pathway from Comparative Genomics of Ten Sphingomonadaceae Strains.</title>
        <authorList>
            <person name="Pearce S.L."/>
            <person name="Oakeshott J.G."/>
            <person name="Pandey G."/>
        </authorList>
    </citation>
    <scope>NUCLEOTIDE SEQUENCE [LARGE SCALE GENOMIC DNA]</scope>
    <source>
        <strain evidence="2 3">LL02</strain>
    </source>
</reference>
<organism evidence="2 3">
    <name type="scientific">Novosphingobium barchaimii LL02</name>
    <dbReference type="NCBI Taxonomy" id="1114963"/>
    <lineage>
        <taxon>Bacteria</taxon>
        <taxon>Pseudomonadati</taxon>
        <taxon>Pseudomonadota</taxon>
        <taxon>Alphaproteobacteria</taxon>
        <taxon>Sphingomonadales</taxon>
        <taxon>Sphingomonadaceae</taxon>
        <taxon>Novosphingobium</taxon>
    </lineage>
</organism>
<dbReference type="InterPro" id="IPR011009">
    <property type="entry name" value="Kinase-like_dom_sf"/>
</dbReference>